<dbReference type="SUPFAM" id="SSF52266">
    <property type="entry name" value="SGNH hydrolase"/>
    <property type="match status" value="1"/>
</dbReference>
<evidence type="ECO:0000313" key="3">
    <source>
        <dbReference type="EMBL" id="KAL3810962.1"/>
    </source>
</evidence>
<sequence length="710" mass="80207">MKCTIRKTLTRIFVAQLAAVIAACLFGVYQLHRHLPPLLDYDQMYPYHRNGNGNNGNGNDAFCLRISSSLDPSSWPDVIYHKDRQASRDPGEYDQGRFSSVEEDDEQARSTIDEFNKLRKAILTPKLLDLGLSTGRMRPARAFAGRLRTLVEGGGQGQRPLVIAVFGNSFTIGSNCGESSSHSADDCAWPMRLARRFDEIFPQVNSSSVVEWRMYQENAQNSANVAQKIPSILGEFRDRNATPDAILLDNSICDVNFGTERPWFEAVVREFIRSYPNTVILSLISAIPSYVDAPKNHDFDDAFTKYLRSVMGHYGLAVVDVAKMVQHLRLHGNESDGDYDIVRKSIDHYWQRQLRYRPVFTDAYANENSTIIDIIWPQASDMIRANGIILHDALYSDEGEIFWLNFLPRSRKTKVGWYPQNHPPWATHQYVADAVMHALLRVVNVGLGCDGQDDYNEDDRGTTGMGYSSSLENTVSPKDVLDSCFICRSPTTKIDAKSPHHVAGHSVVDFTATETHENDYLAAVAVTCGDWQWITDSRNRSGWQSDRQGSLIRFRLKINSDKLPTLSLTYMKSYETFGNLMVAFRAVSRKEASTLPPTLLGCDDVDKIKDLGKEGAFEIGGIYSKDPSMIPALMFKGNIPKYSLWETIVFPATNEYWDVNTRRQYNLLNRTVLSRMMTMDSNNEDAVEYVDLYVMNPSESRVKVQVVTAC</sequence>
<dbReference type="EMBL" id="JALLPB020000290">
    <property type="protein sequence ID" value="KAL3810962.1"/>
    <property type="molecule type" value="Genomic_DNA"/>
</dbReference>
<keyword evidence="2" id="KW-0812">Transmembrane</keyword>
<name>A0ABD3RD72_9STRA</name>
<evidence type="ECO:0000256" key="1">
    <source>
        <dbReference type="SAM" id="MobiDB-lite"/>
    </source>
</evidence>
<dbReference type="PROSITE" id="PS51257">
    <property type="entry name" value="PROKAR_LIPOPROTEIN"/>
    <property type="match status" value="1"/>
</dbReference>
<keyword evidence="2" id="KW-0472">Membrane</keyword>
<evidence type="ECO:0000313" key="4">
    <source>
        <dbReference type="Proteomes" id="UP001530377"/>
    </source>
</evidence>
<gene>
    <name evidence="3" type="ORF">ACHAXA_005378</name>
</gene>
<comment type="caution">
    <text evidence="3">The sequence shown here is derived from an EMBL/GenBank/DDBJ whole genome shotgun (WGS) entry which is preliminary data.</text>
</comment>
<feature type="region of interest" description="Disordered" evidence="1">
    <location>
        <begin position="86"/>
        <end position="105"/>
    </location>
</feature>
<dbReference type="AlphaFoldDB" id="A0ABD3RD72"/>
<proteinExistence type="predicted"/>
<dbReference type="Proteomes" id="UP001530377">
    <property type="component" value="Unassembled WGS sequence"/>
</dbReference>
<dbReference type="PANTHER" id="PTHR34407">
    <property type="entry name" value="EXPRESSED PROTEIN"/>
    <property type="match status" value="1"/>
</dbReference>
<protein>
    <submittedName>
        <fullName evidence="3">Uncharacterized protein</fullName>
    </submittedName>
</protein>
<evidence type="ECO:0000256" key="2">
    <source>
        <dbReference type="SAM" id="Phobius"/>
    </source>
</evidence>
<keyword evidence="4" id="KW-1185">Reference proteome</keyword>
<organism evidence="3 4">
    <name type="scientific">Cyclostephanos tholiformis</name>
    <dbReference type="NCBI Taxonomy" id="382380"/>
    <lineage>
        <taxon>Eukaryota</taxon>
        <taxon>Sar</taxon>
        <taxon>Stramenopiles</taxon>
        <taxon>Ochrophyta</taxon>
        <taxon>Bacillariophyta</taxon>
        <taxon>Coscinodiscophyceae</taxon>
        <taxon>Thalassiosirophycidae</taxon>
        <taxon>Stephanodiscales</taxon>
        <taxon>Stephanodiscaceae</taxon>
        <taxon>Cyclostephanos</taxon>
    </lineage>
</organism>
<feature type="transmembrane region" description="Helical" evidence="2">
    <location>
        <begin position="12"/>
        <end position="31"/>
    </location>
</feature>
<accession>A0ABD3RD72</accession>
<reference evidence="3 4" key="1">
    <citation type="submission" date="2024-10" db="EMBL/GenBank/DDBJ databases">
        <title>Updated reference genomes for cyclostephanoid diatoms.</title>
        <authorList>
            <person name="Roberts W.R."/>
            <person name="Alverson A.J."/>
        </authorList>
    </citation>
    <scope>NUCLEOTIDE SEQUENCE [LARGE SCALE GENOMIC DNA]</scope>
    <source>
        <strain evidence="3 4">AJA228-03</strain>
    </source>
</reference>
<feature type="compositionally biased region" description="Basic and acidic residues" evidence="1">
    <location>
        <begin position="86"/>
        <end position="95"/>
    </location>
</feature>
<keyword evidence="2" id="KW-1133">Transmembrane helix</keyword>
<dbReference type="PANTHER" id="PTHR34407:SF1">
    <property type="entry name" value="SGNH HYDROLASE-TYPE ESTERASE DOMAIN-CONTAINING PROTEIN"/>
    <property type="match status" value="1"/>
</dbReference>